<dbReference type="GO" id="GO:0000156">
    <property type="term" value="F:phosphorelay response regulator activity"/>
    <property type="evidence" value="ECO:0007669"/>
    <property type="project" value="InterPro"/>
</dbReference>
<evidence type="ECO:0000313" key="7">
    <source>
        <dbReference type="Proteomes" id="UP000886883"/>
    </source>
</evidence>
<proteinExistence type="predicted"/>
<keyword evidence="3" id="KW-0597">Phosphoprotein</keyword>
<dbReference type="PROSITE" id="PS50110">
    <property type="entry name" value="RESPONSE_REGULATORY"/>
    <property type="match status" value="1"/>
</dbReference>
<reference evidence="6" key="1">
    <citation type="journal article" date="2021" name="PeerJ">
        <title>Extensive microbial diversity within the chicken gut microbiome revealed by metagenomics and culture.</title>
        <authorList>
            <person name="Gilroy R."/>
            <person name="Ravi A."/>
            <person name="Getino M."/>
            <person name="Pursley I."/>
            <person name="Horton D.L."/>
            <person name="Alikhan N.F."/>
            <person name="Baker D."/>
            <person name="Gharbi K."/>
            <person name="Hall N."/>
            <person name="Watson M."/>
            <person name="Adriaenssens E.M."/>
            <person name="Foster-Nyarko E."/>
            <person name="Jarju S."/>
            <person name="Secka A."/>
            <person name="Antonio M."/>
            <person name="Oren A."/>
            <person name="Chaudhuri R.R."/>
            <person name="La Ragione R."/>
            <person name="Hildebrand F."/>
            <person name="Pallen M.J."/>
        </authorList>
    </citation>
    <scope>NUCLEOTIDE SEQUENCE</scope>
    <source>
        <strain evidence="6">USAMLcec3-2134</strain>
    </source>
</reference>
<evidence type="ECO:0000259" key="5">
    <source>
        <dbReference type="PROSITE" id="PS50930"/>
    </source>
</evidence>
<dbReference type="GO" id="GO:0003677">
    <property type="term" value="F:DNA binding"/>
    <property type="evidence" value="ECO:0007669"/>
    <property type="project" value="UniProtKB-KW"/>
</dbReference>
<evidence type="ECO:0000256" key="1">
    <source>
        <dbReference type="ARBA" id="ARBA00018672"/>
    </source>
</evidence>
<dbReference type="Gene3D" id="3.40.50.2300">
    <property type="match status" value="1"/>
</dbReference>
<evidence type="ECO:0000313" key="6">
    <source>
        <dbReference type="EMBL" id="HJB90650.1"/>
    </source>
</evidence>
<dbReference type="InterPro" id="IPR046947">
    <property type="entry name" value="LytR-like"/>
</dbReference>
<feature type="modified residue" description="4-aspartylphosphate" evidence="3">
    <location>
        <position position="62"/>
    </location>
</feature>
<dbReference type="AlphaFoldDB" id="A0A9D2SC71"/>
<dbReference type="InterPro" id="IPR001789">
    <property type="entry name" value="Sig_transdc_resp-reg_receiver"/>
</dbReference>
<evidence type="ECO:0000256" key="2">
    <source>
        <dbReference type="ARBA" id="ARBA00024867"/>
    </source>
</evidence>
<organism evidence="6 7">
    <name type="scientific">Candidatus Eisenbergiella merdigallinarum</name>
    <dbReference type="NCBI Taxonomy" id="2838552"/>
    <lineage>
        <taxon>Bacteria</taxon>
        <taxon>Bacillati</taxon>
        <taxon>Bacillota</taxon>
        <taxon>Clostridia</taxon>
        <taxon>Lachnospirales</taxon>
        <taxon>Lachnospiraceae</taxon>
        <taxon>Eisenbergiella</taxon>
    </lineage>
</organism>
<comment type="function">
    <text evidence="2">May play the central regulatory role in sporulation. It may be an element of the effector pathway responsible for the activation of sporulation genes in response to nutritional stress. Spo0A may act in concert with spo0H (a sigma factor) to control the expression of some genes that are critical to the sporulation process.</text>
</comment>
<accession>A0A9D2SC71</accession>
<dbReference type="PROSITE" id="PS50930">
    <property type="entry name" value="HTH_LYTTR"/>
    <property type="match status" value="1"/>
</dbReference>
<evidence type="ECO:0000259" key="4">
    <source>
        <dbReference type="PROSITE" id="PS50110"/>
    </source>
</evidence>
<dbReference type="Pfam" id="PF04397">
    <property type="entry name" value="LytTR"/>
    <property type="match status" value="1"/>
</dbReference>
<feature type="domain" description="Response regulatory" evidence="4">
    <location>
        <begin position="5"/>
        <end position="129"/>
    </location>
</feature>
<comment type="caution">
    <text evidence="6">The sequence shown here is derived from an EMBL/GenBank/DDBJ whole genome shotgun (WGS) entry which is preliminary data.</text>
</comment>
<dbReference type="InterPro" id="IPR007492">
    <property type="entry name" value="LytTR_DNA-bd_dom"/>
</dbReference>
<gene>
    <name evidence="6" type="ORF">H9763_04165</name>
</gene>
<dbReference type="Pfam" id="PF00072">
    <property type="entry name" value="Response_reg"/>
    <property type="match status" value="1"/>
</dbReference>
<dbReference type="SUPFAM" id="SSF52172">
    <property type="entry name" value="CheY-like"/>
    <property type="match status" value="1"/>
</dbReference>
<protein>
    <recommendedName>
        <fullName evidence="1">Stage 0 sporulation protein A homolog</fullName>
    </recommendedName>
</protein>
<feature type="domain" description="HTH LytTR-type" evidence="5">
    <location>
        <begin position="160"/>
        <end position="251"/>
    </location>
</feature>
<dbReference type="EMBL" id="DWXE01000013">
    <property type="protein sequence ID" value="HJB90650.1"/>
    <property type="molecule type" value="Genomic_DNA"/>
</dbReference>
<sequence>MDLLHITLCDDDRFTLQLASEQLKKAISLSRTNAQLCCVASSGGDLLRYLSRSPGPSLTFLDFDFGKGELNGIDLVRRISRIDPDAKVVFVTSHTDRGMDILKSGVRAFGFIEKAPDPHRMIAEYVKYLRMAALPDSADAPPQPVPKLALPLGIDEVAEIAIPDISWVDSVKSTPHTICYHTFDGSRIAVRDTMDHAQELLGETFLRCHRSVLVNREHVVSLKNGMIRLSNGESVVCAVSRRREIAAICFSKENIDEP</sequence>
<name>A0A9D2SC71_9FIRM</name>
<dbReference type="PANTHER" id="PTHR37299">
    <property type="entry name" value="TRANSCRIPTIONAL REGULATOR-RELATED"/>
    <property type="match status" value="1"/>
</dbReference>
<dbReference type="PANTHER" id="PTHR37299:SF1">
    <property type="entry name" value="STAGE 0 SPORULATION PROTEIN A HOMOLOG"/>
    <property type="match status" value="1"/>
</dbReference>
<dbReference type="Proteomes" id="UP000886883">
    <property type="component" value="Unassembled WGS sequence"/>
</dbReference>
<dbReference type="SMART" id="SM00448">
    <property type="entry name" value="REC"/>
    <property type="match status" value="1"/>
</dbReference>
<evidence type="ECO:0000256" key="3">
    <source>
        <dbReference type="PROSITE-ProRule" id="PRU00169"/>
    </source>
</evidence>
<keyword evidence="6" id="KW-0238">DNA-binding</keyword>
<dbReference type="InterPro" id="IPR011006">
    <property type="entry name" value="CheY-like_superfamily"/>
</dbReference>
<dbReference type="Gene3D" id="2.40.50.1020">
    <property type="entry name" value="LytTr DNA-binding domain"/>
    <property type="match status" value="1"/>
</dbReference>
<reference evidence="6" key="2">
    <citation type="submission" date="2021-04" db="EMBL/GenBank/DDBJ databases">
        <authorList>
            <person name="Gilroy R."/>
        </authorList>
    </citation>
    <scope>NUCLEOTIDE SEQUENCE</scope>
    <source>
        <strain evidence="6">USAMLcec3-2134</strain>
    </source>
</reference>
<dbReference type="SMART" id="SM00850">
    <property type="entry name" value="LytTR"/>
    <property type="match status" value="1"/>
</dbReference>